<dbReference type="PANTHER" id="PTHR30575">
    <property type="entry name" value="PEPTIDASE M20"/>
    <property type="match status" value="1"/>
</dbReference>
<dbReference type="GO" id="GO:0004180">
    <property type="term" value="F:carboxypeptidase activity"/>
    <property type="evidence" value="ECO:0007669"/>
    <property type="project" value="UniProtKB-KW"/>
</dbReference>
<dbReference type="AlphaFoldDB" id="A0A1M4ZSM6"/>
<dbReference type="RefSeq" id="WP_073249430.1">
    <property type="nucleotide sequence ID" value="NZ_FQVG01000042.1"/>
</dbReference>
<dbReference type="InterPro" id="IPR052030">
    <property type="entry name" value="Peptidase_M20/M20A_hydrolases"/>
</dbReference>
<comment type="similarity">
    <text evidence="1">Belongs to the peptidase M20A family.</text>
</comment>
<dbReference type="EMBL" id="FQVG01000042">
    <property type="protein sequence ID" value="SHF20772.1"/>
    <property type="molecule type" value="Genomic_DNA"/>
</dbReference>
<keyword evidence="2" id="KW-0645">Protease</keyword>
<dbReference type="GO" id="GO:0046657">
    <property type="term" value="P:folic acid catabolic process"/>
    <property type="evidence" value="ECO:0007669"/>
    <property type="project" value="TreeGrafter"/>
</dbReference>
<dbReference type="GO" id="GO:0005737">
    <property type="term" value="C:cytoplasm"/>
    <property type="evidence" value="ECO:0007669"/>
    <property type="project" value="TreeGrafter"/>
</dbReference>
<dbReference type="InterPro" id="IPR017144">
    <property type="entry name" value="Xaa-Arg_dipeptidase"/>
</dbReference>
<dbReference type="GO" id="GO:0071713">
    <property type="term" value="F:para-aminobenzoyl-glutamate hydrolase activity"/>
    <property type="evidence" value="ECO:0007669"/>
    <property type="project" value="TreeGrafter"/>
</dbReference>
<keyword evidence="3" id="KW-1185">Reference proteome</keyword>
<protein>
    <recommendedName>
        <fullName evidence="1">Peptidase M20 domain-containing protein 2</fullName>
    </recommendedName>
</protein>
<evidence type="ECO:0000256" key="1">
    <source>
        <dbReference type="PIRNR" id="PIRNR037226"/>
    </source>
</evidence>
<dbReference type="SUPFAM" id="SSF53187">
    <property type="entry name" value="Zn-dependent exopeptidases"/>
    <property type="match status" value="1"/>
</dbReference>
<dbReference type="Gene3D" id="3.40.630.10">
    <property type="entry name" value="Zn peptidases"/>
    <property type="match status" value="1"/>
</dbReference>
<dbReference type="GO" id="GO:0016805">
    <property type="term" value="F:dipeptidase activity"/>
    <property type="evidence" value="ECO:0007669"/>
    <property type="project" value="InterPro"/>
</dbReference>
<sequence length="378" mass="42110">MSKTIIRELVTGYVENLKERISSIVRELYKLSDGSNCENIAYNELIKLLKDEGFNVIEIPDIKNAFIAKYGSSAPNIAYICEYDAVDGQGYINGHNIQCSMNVLGAIGLKRAVNEIGGSCTVFGCPAEEKEPIKIKMLQNNLFSDVDAALCAHPYTKTLESGSSLSMLISSLQFKGSASSALVNFDKGINPITPAAITITNIETIKSKYKEHIYINYTLTDCLDDVCSIAEKSCVKVLIKSDQDRLIDFIQDDILDIARLYSKIYRCDFENNTIARYVPFKTHQELSKVFCHNLKEKGIVDIHGPMIMSQSLDISNLSYKIPCIHPYIGITEDNVEYYTKEFADATIKDFALEQMIKAASSLALTGIDIIENTKIISH</sequence>
<evidence type="ECO:0000313" key="3">
    <source>
        <dbReference type="Proteomes" id="UP000184423"/>
    </source>
</evidence>
<name>A0A1M4ZSM6_9CLOT</name>
<proteinExistence type="inferred from homology"/>
<dbReference type="Gene3D" id="3.30.70.360">
    <property type="match status" value="1"/>
</dbReference>
<gene>
    <name evidence="2" type="ORF">SAMN02746091_01998</name>
</gene>
<organism evidence="2 3">
    <name type="scientific">Caloramator proteoclasticus DSM 10124</name>
    <dbReference type="NCBI Taxonomy" id="1121262"/>
    <lineage>
        <taxon>Bacteria</taxon>
        <taxon>Bacillati</taxon>
        <taxon>Bacillota</taxon>
        <taxon>Clostridia</taxon>
        <taxon>Eubacteriales</taxon>
        <taxon>Clostridiaceae</taxon>
        <taxon>Caloramator</taxon>
    </lineage>
</organism>
<reference evidence="3" key="1">
    <citation type="submission" date="2016-11" db="EMBL/GenBank/DDBJ databases">
        <authorList>
            <person name="Varghese N."/>
            <person name="Submissions S."/>
        </authorList>
    </citation>
    <scope>NUCLEOTIDE SEQUENCE [LARGE SCALE GENOMIC DNA]</scope>
    <source>
        <strain evidence="3">DSM 10124</strain>
    </source>
</reference>
<dbReference type="PIRSF" id="PIRSF037226">
    <property type="entry name" value="Amidohydrolase_ACY1L2_prd"/>
    <property type="match status" value="1"/>
</dbReference>
<keyword evidence="2" id="KW-0121">Carboxypeptidase</keyword>
<dbReference type="PANTHER" id="PTHR30575:SF0">
    <property type="entry name" value="XAA-ARG DIPEPTIDASE"/>
    <property type="match status" value="1"/>
</dbReference>
<keyword evidence="2" id="KW-0378">Hydrolase</keyword>
<dbReference type="Proteomes" id="UP000184423">
    <property type="component" value="Unassembled WGS sequence"/>
</dbReference>
<accession>A0A1M4ZSM6</accession>
<evidence type="ECO:0000313" key="2">
    <source>
        <dbReference type="EMBL" id="SHF20772.1"/>
    </source>
</evidence>